<keyword evidence="13 14" id="KW-0067">ATP-binding</keyword>
<feature type="domain" description="DAGKc" evidence="18">
    <location>
        <begin position="184"/>
        <end position="319"/>
    </location>
</feature>
<evidence type="ECO:0000256" key="3">
    <source>
        <dbReference type="ARBA" id="ARBA00009280"/>
    </source>
</evidence>
<dbReference type="Gene3D" id="3.40.50.10330">
    <property type="entry name" value="Probable inorganic polyphosphate/atp-NAD kinase, domain 1"/>
    <property type="match status" value="1"/>
</dbReference>
<dbReference type="GO" id="GO:0005886">
    <property type="term" value="C:plasma membrane"/>
    <property type="evidence" value="ECO:0007669"/>
    <property type="project" value="TreeGrafter"/>
</dbReference>
<dbReference type="Pfam" id="PF22944">
    <property type="entry name" value="DGKD_4H"/>
    <property type="match status" value="1"/>
</dbReference>
<dbReference type="EC" id="2.7.1.107" evidence="14"/>
<dbReference type="InterPro" id="IPR013761">
    <property type="entry name" value="SAM/pointed_sf"/>
</dbReference>
<comment type="similarity">
    <text evidence="3 14">Belongs to the eukaryotic diacylglycerol kinase family.</text>
</comment>
<dbReference type="PANTHER" id="PTHR11255:SF109">
    <property type="entry name" value="DIACYLGLYCEROL KINASE ETA"/>
    <property type="match status" value="1"/>
</dbReference>
<dbReference type="PROSITE" id="PS50146">
    <property type="entry name" value="DAGK"/>
    <property type="match status" value="1"/>
</dbReference>
<comment type="catalytic activity">
    <reaction evidence="14">
        <text>a 1,2-diacyl-sn-glycerol + ATP = a 1,2-diacyl-sn-glycero-3-phosphate + ADP + H(+)</text>
        <dbReference type="Rhea" id="RHEA:10272"/>
        <dbReference type="ChEBI" id="CHEBI:15378"/>
        <dbReference type="ChEBI" id="CHEBI:17815"/>
        <dbReference type="ChEBI" id="CHEBI:30616"/>
        <dbReference type="ChEBI" id="CHEBI:58608"/>
        <dbReference type="ChEBI" id="CHEBI:456216"/>
        <dbReference type="EC" id="2.7.1.107"/>
    </reaction>
</comment>
<dbReference type="Pfam" id="PF00609">
    <property type="entry name" value="DAGK_acc"/>
    <property type="match status" value="1"/>
</dbReference>
<feature type="domain" description="Phorbol-ester/DAG-type" evidence="16">
    <location>
        <begin position="103"/>
        <end position="154"/>
    </location>
</feature>
<dbReference type="PANTHER" id="PTHR11255">
    <property type="entry name" value="DIACYLGLYCEROL KINASE"/>
    <property type="match status" value="1"/>
</dbReference>
<dbReference type="CDD" id="cd20800">
    <property type="entry name" value="C1_DGK_typeII_rpt1"/>
    <property type="match status" value="1"/>
</dbReference>
<dbReference type="Gene3D" id="3.30.60.20">
    <property type="match status" value="2"/>
</dbReference>
<feature type="region of interest" description="Disordered" evidence="15">
    <location>
        <begin position="793"/>
        <end position="817"/>
    </location>
</feature>
<dbReference type="InterPro" id="IPR046349">
    <property type="entry name" value="C1-like_sf"/>
</dbReference>
<evidence type="ECO:0000256" key="2">
    <source>
        <dbReference type="ARBA" id="ARBA00004496"/>
    </source>
</evidence>
<keyword evidence="7" id="KW-0479">Metal-binding</keyword>
<dbReference type="SMART" id="SM00109">
    <property type="entry name" value="C1"/>
    <property type="match status" value="2"/>
</dbReference>
<dbReference type="InterPro" id="IPR000756">
    <property type="entry name" value="Diacylglycerol_kin_accessory"/>
</dbReference>
<dbReference type="InterPro" id="IPR001206">
    <property type="entry name" value="Diacylglycerol_kinase_cat_dom"/>
</dbReference>
<comment type="function">
    <text evidence="1">Phosphorylates diacylglycerol (DAG) to generate phosphatidic acid (PA).</text>
</comment>
<dbReference type="InterPro" id="IPR054474">
    <property type="entry name" value="DGKD_4H"/>
</dbReference>
<dbReference type="OrthoDB" id="196165at2759"/>
<dbReference type="GO" id="GO:0046486">
    <property type="term" value="P:glycerolipid metabolic process"/>
    <property type="evidence" value="ECO:0007669"/>
    <property type="project" value="UniProtKB-ARBA"/>
</dbReference>
<dbReference type="Gene3D" id="2.60.200.40">
    <property type="match status" value="1"/>
</dbReference>
<dbReference type="InterPro" id="IPR037607">
    <property type="entry name" value="DGK"/>
</dbReference>
<dbReference type="GO" id="GO:0008270">
    <property type="term" value="F:zinc ion binding"/>
    <property type="evidence" value="ECO:0007669"/>
    <property type="project" value="UniProtKB-KW"/>
</dbReference>
<evidence type="ECO:0000256" key="14">
    <source>
        <dbReference type="RuleBase" id="RU361128"/>
    </source>
</evidence>
<dbReference type="GO" id="GO:0005737">
    <property type="term" value="C:cytoplasm"/>
    <property type="evidence" value="ECO:0007669"/>
    <property type="project" value="UniProtKB-SubCell"/>
</dbReference>
<dbReference type="GO" id="GO:0004143">
    <property type="term" value="F:ATP-dependent diacylglycerol kinase activity"/>
    <property type="evidence" value="ECO:0007669"/>
    <property type="project" value="UniProtKB-EC"/>
</dbReference>
<evidence type="ECO:0000313" key="19">
    <source>
        <dbReference type="EMBL" id="CAF0782721.1"/>
    </source>
</evidence>
<dbReference type="Proteomes" id="UP000663879">
    <property type="component" value="Unassembled WGS sequence"/>
</dbReference>
<dbReference type="SMART" id="SM00454">
    <property type="entry name" value="SAM"/>
    <property type="match status" value="1"/>
</dbReference>
<evidence type="ECO:0000256" key="7">
    <source>
        <dbReference type="ARBA" id="ARBA00022723"/>
    </source>
</evidence>
<reference evidence="19" key="1">
    <citation type="submission" date="2021-02" db="EMBL/GenBank/DDBJ databases">
        <authorList>
            <person name="Nowell W R."/>
        </authorList>
    </citation>
    <scope>NUCLEOTIDE SEQUENCE</scope>
    <source>
        <strain evidence="19">Ploen Becks lab</strain>
    </source>
</reference>
<evidence type="ECO:0000256" key="13">
    <source>
        <dbReference type="ARBA" id="ARBA00022840"/>
    </source>
</evidence>
<dbReference type="Pfam" id="PF00781">
    <property type="entry name" value="DAGK_cat"/>
    <property type="match status" value="1"/>
</dbReference>
<dbReference type="FunFam" id="3.40.50.10330:FF:000001">
    <property type="entry name" value="Diacylglycerol kinase"/>
    <property type="match status" value="1"/>
</dbReference>
<dbReference type="SUPFAM" id="SSF47769">
    <property type="entry name" value="SAM/Pointed domain"/>
    <property type="match status" value="1"/>
</dbReference>
<feature type="domain" description="SAM" evidence="17">
    <location>
        <begin position="1232"/>
        <end position="1295"/>
    </location>
</feature>
<keyword evidence="12" id="KW-0862">Zinc</keyword>
<evidence type="ECO:0000256" key="5">
    <source>
        <dbReference type="ARBA" id="ARBA00022553"/>
    </source>
</evidence>
<keyword evidence="6 14" id="KW-0808">Transferase</keyword>
<evidence type="ECO:0000259" key="17">
    <source>
        <dbReference type="PROSITE" id="PS50105"/>
    </source>
</evidence>
<evidence type="ECO:0000259" key="16">
    <source>
        <dbReference type="PROSITE" id="PS50081"/>
    </source>
</evidence>
<dbReference type="Gene3D" id="1.10.150.50">
    <property type="entry name" value="Transcription Factor, Ets-1"/>
    <property type="match status" value="1"/>
</dbReference>
<dbReference type="PROSITE" id="PS00479">
    <property type="entry name" value="ZF_DAG_PE_1"/>
    <property type="match status" value="1"/>
</dbReference>
<dbReference type="SUPFAM" id="SSF57889">
    <property type="entry name" value="Cysteine-rich domain"/>
    <property type="match status" value="2"/>
</dbReference>
<evidence type="ECO:0000256" key="15">
    <source>
        <dbReference type="SAM" id="MobiDB-lite"/>
    </source>
</evidence>
<gene>
    <name evidence="19" type="ORF">OXX778_LOCUS5550</name>
</gene>
<organism evidence="19 20">
    <name type="scientific">Brachionus calyciflorus</name>
    <dbReference type="NCBI Taxonomy" id="104777"/>
    <lineage>
        <taxon>Eukaryota</taxon>
        <taxon>Metazoa</taxon>
        <taxon>Spiralia</taxon>
        <taxon>Gnathifera</taxon>
        <taxon>Rotifera</taxon>
        <taxon>Eurotatoria</taxon>
        <taxon>Monogononta</taxon>
        <taxon>Pseudotrocha</taxon>
        <taxon>Ploima</taxon>
        <taxon>Brachionidae</taxon>
        <taxon>Brachionus</taxon>
    </lineage>
</organism>
<keyword evidence="20" id="KW-1185">Reference proteome</keyword>
<evidence type="ECO:0000256" key="12">
    <source>
        <dbReference type="ARBA" id="ARBA00022833"/>
    </source>
</evidence>
<dbReference type="SMART" id="SM00045">
    <property type="entry name" value="DAGKa"/>
    <property type="match status" value="1"/>
</dbReference>
<dbReference type="Pfam" id="PF07647">
    <property type="entry name" value="SAM_2"/>
    <property type="match status" value="1"/>
</dbReference>
<dbReference type="EMBL" id="CAJNOC010000612">
    <property type="protein sequence ID" value="CAF0782721.1"/>
    <property type="molecule type" value="Genomic_DNA"/>
</dbReference>
<evidence type="ECO:0000256" key="4">
    <source>
        <dbReference type="ARBA" id="ARBA00022490"/>
    </source>
</evidence>
<dbReference type="FunFam" id="2.60.200.40:FF:000001">
    <property type="entry name" value="Diacylglycerol kinase"/>
    <property type="match status" value="1"/>
</dbReference>
<comment type="subcellular location">
    <subcellularLocation>
        <location evidence="2">Cytoplasm</location>
    </subcellularLocation>
</comment>
<keyword evidence="10" id="KW-0863">Zinc-finger</keyword>
<comment type="caution">
    <text evidence="19">The sequence shown here is derived from an EMBL/GenBank/DDBJ whole genome shotgun (WGS) entry which is preliminary data.</text>
</comment>
<dbReference type="SMART" id="SM00046">
    <property type="entry name" value="DAGKc"/>
    <property type="match status" value="1"/>
</dbReference>
<dbReference type="InterPro" id="IPR017438">
    <property type="entry name" value="ATP-NAD_kinase_N"/>
</dbReference>
<dbReference type="InterPro" id="IPR001660">
    <property type="entry name" value="SAM"/>
</dbReference>
<keyword evidence="8" id="KW-0677">Repeat</keyword>
<evidence type="ECO:0000256" key="8">
    <source>
        <dbReference type="ARBA" id="ARBA00022737"/>
    </source>
</evidence>
<dbReference type="GO" id="GO:0005524">
    <property type="term" value="F:ATP binding"/>
    <property type="evidence" value="ECO:0007669"/>
    <property type="project" value="UniProtKB-KW"/>
</dbReference>
<dbReference type="PROSITE" id="PS50105">
    <property type="entry name" value="SAM_DOMAIN"/>
    <property type="match status" value="1"/>
</dbReference>
<dbReference type="Pfam" id="PF00130">
    <property type="entry name" value="C1_1"/>
    <property type="match status" value="2"/>
</dbReference>
<name>A0A813REP8_9BILA</name>
<dbReference type="GO" id="GO:0007200">
    <property type="term" value="P:phospholipase C-activating G protein-coupled receptor signaling pathway"/>
    <property type="evidence" value="ECO:0007669"/>
    <property type="project" value="InterPro"/>
</dbReference>
<feature type="domain" description="Phorbol-ester/DAG-type" evidence="16">
    <location>
        <begin position="29"/>
        <end position="79"/>
    </location>
</feature>
<evidence type="ECO:0000313" key="20">
    <source>
        <dbReference type="Proteomes" id="UP000663879"/>
    </source>
</evidence>
<evidence type="ECO:0000259" key="18">
    <source>
        <dbReference type="PROSITE" id="PS50146"/>
    </source>
</evidence>
<dbReference type="SUPFAM" id="SSF111331">
    <property type="entry name" value="NAD kinase/diacylglycerol kinase-like"/>
    <property type="match status" value="2"/>
</dbReference>
<accession>A0A813REP8</accession>
<dbReference type="InterPro" id="IPR016064">
    <property type="entry name" value="NAD/diacylglycerol_kinase_sf"/>
</dbReference>
<dbReference type="FunFam" id="3.30.60.20:FF:000002">
    <property type="entry name" value="Diacylglycerol kinase"/>
    <property type="match status" value="1"/>
</dbReference>
<feature type="compositionally biased region" description="Low complexity" evidence="15">
    <location>
        <begin position="805"/>
        <end position="817"/>
    </location>
</feature>
<evidence type="ECO:0000256" key="11">
    <source>
        <dbReference type="ARBA" id="ARBA00022777"/>
    </source>
</evidence>
<evidence type="ECO:0000256" key="6">
    <source>
        <dbReference type="ARBA" id="ARBA00022679"/>
    </source>
</evidence>
<dbReference type="InterPro" id="IPR002219">
    <property type="entry name" value="PKC_DAG/PE"/>
</dbReference>
<evidence type="ECO:0000256" key="10">
    <source>
        <dbReference type="ARBA" id="ARBA00022771"/>
    </source>
</evidence>
<keyword evidence="4" id="KW-0963">Cytoplasm</keyword>
<keyword evidence="5" id="KW-0597">Phosphoprotein</keyword>
<protein>
    <recommendedName>
        <fullName evidence="14">Diacylglycerol kinase</fullName>
        <shortName evidence="14">DAG kinase</shortName>
        <ecNumber evidence="14">2.7.1.107</ecNumber>
    </recommendedName>
</protein>
<sequence length="1303" mass="147630">MGVGMDDWIQALTNTSRKEPYSRKVLNGNHSWYVCSHARPTFCNVCGEALTGVTSHGLSCEICKFKAHKRCAAKATKSCKWTTLASIDSKELIENEDRNLLMPHQWLEGNLPVNAKCSYCDKACGSVLHMQDFRCLWCKSYVHAHCKNLLTKICDLGSCRVSILPPTHINYTTSDGYIQASKAINCSPLVVFVNSKSGDNQGIKFLRRFKQLLNPFQVFDLINGGPILGLRLFQSFDCFRVLVCGGDGSVGWVLKEIDNLDLHKQCQIGVLPLGTGNDLARVLGWGGALDDDNQLPKLLETFERSTTKMLDRWSIMTYCLEDDSKEPQIPNNKNENIPLENKQENLKILETEILYNINNLVLNDSIQAVIESTHNLNDKISKLKYNFENRVFFSDKIKLNFKFESIYNLIREQLNLMDKKLIEFYNLLKSELKGSLVDKEDVNIISSSTDTTSGGESEWDENESNLQNKLKLLQILFKTESIQFSSRNNSLYRKYTRSQVSSRFKNRRKIIIKLSNFKKLLKQIIQLIDLLILFDSLKSQNESLNNLNEKISDLLLKNIPHSLTTTSINSNLTINKNLGFHHYDSSCPLASEEQSCMSSPNAGKLSPSNSDLLLIRPNVLDFNSQRVSIKILCPSNEPSIKSFRDNERLIDSPPEIRIDDDDNSIDYYSNNNNLLKNSYFNSKSVPGLNFLNVNDDLNERKNLSQPFLFPGSTSNLNSLNTSSYLSSASSNDISTNYLSSNSLRPSPSGYSSSGSYLTKTPIASPRISKKYFRAGNKNYLQLPGVMSALSMNSLRSRSRSKSTDKSSSPTSPSSPKFTFKRSNDCSLGFIEQALLFNANTLCAPIAPPVINEPFLELYSEKTVMNNYFGIGIDAKLCLEFHITREEHPEKCKSRIRNHMLYSLLGSKELVQRTYRNLEQKVRLECDGVKIPLKNVQGIVVLNIPSYTGGVNFWGPNSKDENVFTTPSFDDKILEVVSISGAIQMALSRVVSLKSNRIAQCRSVKIQIVGNEGVPVQVDGEAWVQQPGYIQIIHKNRAQMLTRNKIFEHTLKTWSEKQKNDPQMSKDELIALQRILDDASSLIKRIKTASLRNVLIEQDLNGYAIQAASNLSSICFNGKLDEKSSRQQLTDFLNSIRTLMVESNIFIGEKALKNGIESDCIEKIQLGLNDLKIDMKRLNECHGIYQFPIDNNESESKRTSRFNLVQRYKKSKLKQKDDRELLKTLHSIPVEEWGPEEVGLWLESLNLCEYKDAFMRHDIRGTEIRNLDRRDLRELGIVKVGHIKRILNAAKDIPKRIATEKKSV</sequence>
<dbReference type="PROSITE" id="PS50081">
    <property type="entry name" value="ZF_DAG_PE_2"/>
    <property type="match status" value="2"/>
</dbReference>
<proteinExistence type="inferred from homology"/>
<keyword evidence="11 14" id="KW-0418">Kinase</keyword>
<evidence type="ECO:0000256" key="9">
    <source>
        <dbReference type="ARBA" id="ARBA00022741"/>
    </source>
</evidence>
<evidence type="ECO:0000256" key="1">
    <source>
        <dbReference type="ARBA" id="ARBA00002064"/>
    </source>
</evidence>
<keyword evidence="9 14" id="KW-0547">Nucleotide-binding</keyword>